<evidence type="ECO:0000313" key="1">
    <source>
        <dbReference type="EMBL" id="TFK70400.1"/>
    </source>
</evidence>
<sequence>MVISPGPRWTVPERPTPSTWRSEYAMVDELLPSSSPTQGRNKRSRRSIPPLYDGDLSDQELPLAPTIGMPLVLTSKAAGKKSSPKKDKVQKKRKRNERPPRQPPIKRRATFHTEETIEIPSDSEDRNLLKKYKGKRRSLPTDFIDLCSDEEIKTSKPIPRDAQSPDIMEIVTTEDETPSLQPEPIRAPPPSSPCTKSESLQGMDEDQPALAPEPDLPPRVSKLGMQTTHTGFFFDVTNQAPHCPMTPLTPMWFARVLGSIPKVSKYAIKKKIHAEPRTETLGADLCLFNKTPPSPSQGVEALLPPHRDENSTIQPPKNSLDASMDIDEPSPSPTSFSLAYPE</sequence>
<accession>A0ACD3AXZ1</accession>
<name>A0ACD3AXZ1_9AGAR</name>
<evidence type="ECO:0000313" key="2">
    <source>
        <dbReference type="Proteomes" id="UP000308600"/>
    </source>
</evidence>
<dbReference type="EMBL" id="ML208314">
    <property type="protein sequence ID" value="TFK70400.1"/>
    <property type="molecule type" value="Genomic_DNA"/>
</dbReference>
<dbReference type="Proteomes" id="UP000308600">
    <property type="component" value="Unassembled WGS sequence"/>
</dbReference>
<protein>
    <submittedName>
        <fullName evidence="1">Uncharacterized protein</fullName>
    </submittedName>
</protein>
<gene>
    <name evidence="1" type="ORF">BDN72DRAFT_896523</name>
</gene>
<organism evidence="1 2">
    <name type="scientific">Pluteus cervinus</name>
    <dbReference type="NCBI Taxonomy" id="181527"/>
    <lineage>
        <taxon>Eukaryota</taxon>
        <taxon>Fungi</taxon>
        <taxon>Dikarya</taxon>
        <taxon>Basidiomycota</taxon>
        <taxon>Agaricomycotina</taxon>
        <taxon>Agaricomycetes</taxon>
        <taxon>Agaricomycetidae</taxon>
        <taxon>Agaricales</taxon>
        <taxon>Pluteineae</taxon>
        <taxon>Pluteaceae</taxon>
        <taxon>Pluteus</taxon>
    </lineage>
</organism>
<reference evidence="1 2" key="1">
    <citation type="journal article" date="2019" name="Nat. Ecol. Evol.">
        <title>Megaphylogeny resolves global patterns of mushroom evolution.</title>
        <authorList>
            <person name="Varga T."/>
            <person name="Krizsan K."/>
            <person name="Foldi C."/>
            <person name="Dima B."/>
            <person name="Sanchez-Garcia M."/>
            <person name="Sanchez-Ramirez S."/>
            <person name="Szollosi G.J."/>
            <person name="Szarkandi J.G."/>
            <person name="Papp V."/>
            <person name="Albert L."/>
            <person name="Andreopoulos W."/>
            <person name="Angelini C."/>
            <person name="Antonin V."/>
            <person name="Barry K.W."/>
            <person name="Bougher N.L."/>
            <person name="Buchanan P."/>
            <person name="Buyck B."/>
            <person name="Bense V."/>
            <person name="Catcheside P."/>
            <person name="Chovatia M."/>
            <person name="Cooper J."/>
            <person name="Damon W."/>
            <person name="Desjardin D."/>
            <person name="Finy P."/>
            <person name="Geml J."/>
            <person name="Haridas S."/>
            <person name="Hughes K."/>
            <person name="Justo A."/>
            <person name="Karasinski D."/>
            <person name="Kautmanova I."/>
            <person name="Kiss B."/>
            <person name="Kocsube S."/>
            <person name="Kotiranta H."/>
            <person name="LaButti K.M."/>
            <person name="Lechner B.E."/>
            <person name="Liimatainen K."/>
            <person name="Lipzen A."/>
            <person name="Lukacs Z."/>
            <person name="Mihaltcheva S."/>
            <person name="Morgado L.N."/>
            <person name="Niskanen T."/>
            <person name="Noordeloos M.E."/>
            <person name="Ohm R.A."/>
            <person name="Ortiz-Santana B."/>
            <person name="Ovrebo C."/>
            <person name="Racz N."/>
            <person name="Riley R."/>
            <person name="Savchenko A."/>
            <person name="Shiryaev A."/>
            <person name="Soop K."/>
            <person name="Spirin V."/>
            <person name="Szebenyi C."/>
            <person name="Tomsovsky M."/>
            <person name="Tulloss R.E."/>
            <person name="Uehling J."/>
            <person name="Grigoriev I.V."/>
            <person name="Vagvolgyi C."/>
            <person name="Papp T."/>
            <person name="Martin F.M."/>
            <person name="Miettinen O."/>
            <person name="Hibbett D.S."/>
            <person name="Nagy L.G."/>
        </authorList>
    </citation>
    <scope>NUCLEOTIDE SEQUENCE [LARGE SCALE GENOMIC DNA]</scope>
    <source>
        <strain evidence="1 2">NL-1719</strain>
    </source>
</reference>
<keyword evidence="2" id="KW-1185">Reference proteome</keyword>
<proteinExistence type="predicted"/>